<accession>A0A401RCK3</accession>
<dbReference type="EMBL" id="BHXC01000007">
    <property type="protein sequence ID" value="GCB95347.1"/>
    <property type="molecule type" value="Genomic_DNA"/>
</dbReference>
<comment type="caution">
    <text evidence="1">The sequence shown here is derived from an EMBL/GenBank/DDBJ whole genome shotgun (WGS) entry which is preliminary data.</text>
</comment>
<proteinExistence type="predicted"/>
<sequence length="192" mass="20016">MRSQVKLRRPVTVTSAASVAVTVWCGGPLAGTAQAADEDLGSLVGDYAYPDRDKLLAEKGLKLLSGDGDITLTDCTAGSDLVQMRSRHVRATDTTAIARSSGVDAARAGGCTGPTGVYDDAAGTSQRFVNGKARTAPAFTTPWQAPGALQIGCLFHKGAWQEHFAGTIDGLRLRGRTVGAEDIANEGVRVKK</sequence>
<reference evidence="1 2" key="1">
    <citation type="journal article" date="2019" name="Microbiol. Resour. Announc.">
        <title>Draft Genome Sequence of the Most Traditional epsilon-Poly-l-Lysine Producer, Streptomyces albulus NBRC14147.</title>
        <authorList>
            <person name="Yamanaka K."/>
            <person name="Hamano Y."/>
        </authorList>
    </citation>
    <scope>NUCLEOTIDE SEQUENCE [LARGE SCALE GENOMIC DNA]</scope>
    <source>
        <strain evidence="1 2">NBRC 14147</strain>
    </source>
</reference>
<dbReference type="AlphaFoldDB" id="A0A401RCK3"/>
<organism evidence="1 2">
    <name type="scientific">Streptomyces noursei</name>
    <name type="common">Streptomyces albulus</name>
    <dbReference type="NCBI Taxonomy" id="1971"/>
    <lineage>
        <taxon>Bacteria</taxon>
        <taxon>Bacillati</taxon>
        <taxon>Actinomycetota</taxon>
        <taxon>Actinomycetes</taxon>
        <taxon>Kitasatosporales</taxon>
        <taxon>Streptomycetaceae</taxon>
        <taxon>Streptomyces</taxon>
    </lineage>
</organism>
<evidence type="ECO:0000313" key="1">
    <source>
        <dbReference type="EMBL" id="GCB95347.1"/>
    </source>
</evidence>
<dbReference type="Proteomes" id="UP000288351">
    <property type="component" value="Unassembled WGS sequence"/>
</dbReference>
<gene>
    <name evidence="1" type="ORF">SALB_08151</name>
</gene>
<dbReference type="RefSeq" id="WP_157846801.1">
    <property type="nucleotide sequence ID" value="NZ_BHXC01000007.1"/>
</dbReference>
<name>A0A401RCK3_STRNR</name>
<protein>
    <submittedName>
        <fullName evidence="1">Uncharacterized protein</fullName>
    </submittedName>
</protein>
<evidence type="ECO:0000313" key="2">
    <source>
        <dbReference type="Proteomes" id="UP000288351"/>
    </source>
</evidence>
<dbReference type="Gene3D" id="2.60.120.200">
    <property type="match status" value="1"/>
</dbReference>
<dbReference type="SUPFAM" id="SSF49899">
    <property type="entry name" value="Concanavalin A-like lectins/glucanases"/>
    <property type="match status" value="1"/>
</dbReference>
<dbReference type="InterPro" id="IPR013320">
    <property type="entry name" value="ConA-like_dom_sf"/>
</dbReference>